<dbReference type="RefSeq" id="WP_116010001.1">
    <property type="nucleotide sequence ID" value="NZ_QUOU01000001.1"/>
</dbReference>
<dbReference type="PANTHER" id="PTHR43420">
    <property type="entry name" value="ACETYLTRANSFERASE"/>
    <property type="match status" value="1"/>
</dbReference>
<dbReference type="SUPFAM" id="SSF55729">
    <property type="entry name" value="Acyl-CoA N-acyltransferases (Nat)"/>
    <property type="match status" value="1"/>
</dbReference>
<sequence length="145" mass="16033">MERKIEIALAQTPSGIAKIAPVLNQLRTQYSEDSLIEKISQLQLTGYQIAYAQCEGEVLCVAGFVVGESLAWGKHIYINDLVTNEQYRGSGAGSALLTWLKSYAKANNCQQIHLDSGVQRFAAHRFYLNNGFNIASHHFSITALD</sequence>
<evidence type="ECO:0000313" key="5">
    <source>
        <dbReference type="Proteomes" id="UP000256478"/>
    </source>
</evidence>
<dbReference type="InterPro" id="IPR016181">
    <property type="entry name" value="Acyl_CoA_acyltransferase"/>
</dbReference>
<protein>
    <submittedName>
        <fullName evidence="4">GNAT family N-acetyltransferase</fullName>
    </submittedName>
</protein>
<comment type="caution">
    <text evidence="4">The sequence shown here is derived from an EMBL/GenBank/DDBJ whole genome shotgun (WGS) entry which is preliminary data.</text>
</comment>
<dbReference type="Gene3D" id="3.40.630.30">
    <property type="match status" value="1"/>
</dbReference>
<dbReference type="Pfam" id="PF00583">
    <property type="entry name" value="Acetyltransf_1"/>
    <property type="match status" value="1"/>
</dbReference>
<dbReference type="InterPro" id="IPR050680">
    <property type="entry name" value="YpeA/RimI_acetyltransf"/>
</dbReference>
<proteinExistence type="predicted"/>
<organism evidence="4 5">
    <name type="scientific">Thalassotalea euphylliae</name>
    <dbReference type="NCBI Taxonomy" id="1655234"/>
    <lineage>
        <taxon>Bacteria</taxon>
        <taxon>Pseudomonadati</taxon>
        <taxon>Pseudomonadota</taxon>
        <taxon>Gammaproteobacteria</taxon>
        <taxon>Alteromonadales</taxon>
        <taxon>Colwelliaceae</taxon>
        <taxon>Thalassotalea</taxon>
    </lineage>
</organism>
<dbReference type="CDD" id="cd04301">
    <property type="entry name" value="NAT_SF"/>
    <property type="match status" value="1"/>
</dbReference>
<keyword evidence="1 4" id="KW-0808">Transferase</keyword>
<reference evidence="4 5" key="1">
    <citation type="submission" date="2018-08" db="EMBL/GenBank/DDBJ databases">
        <title>Thalassotalea euphylliae genome.</title>
        <authorList>
            <person name="Summers S."/>
            <person name="Rice S.A."/>
            <person name="Freckelton M.L."/>
            <person name="Nedved B.T."/>
            <person name="Hadfield M.G."/>
        </authorList>
    </citation>
    <scope>NUCLEOTIDE SEQUENCE [LARGE SCALE GENOMIC DNA]</scope>
    <source>
        <strain evidence="4 5">H1</strain>
    </source>
</reference>
<gene>
    <name evidence="4" type="ORF">DXX93_15555</name>
</gene>
<evidence type="ECO:0000259" key="3">
    <source>
        <dbReference type="PROSITE" id="PS51186"/>
    </source>
</evidence>
<evidence type="ECO:0000256" key="1">
    <source>
        <dbReference type="ARBA" id="ARBA00022679"/>
    </source>
</evidence>
<dbReference type="AlphaFoldDB" id="A0A3E0TWK3"/>
<evidence type="ECO:0000256" key="2">
    <source>
        <dbReference type="ARBA" id="ARBA00023315"/>
    </source>
</evidence>
<accession>A0A3E0TWK3</accession>
<keyword evidence="2" id="KW-0012">Acyltransferase</keyword>
<dbReference type="GO" id="GO:0016747">
    <property type="term" value="F:acyltransferase activity, transferring groups other than amino-acyl groups"/>
    <property type="evidence" value="ECO:0007669"/>
    <property type="project" value="InterPro"/>
</dbReference>
<dbReference type="Proteomes" id="UP000256478">
    <property type="component" value="Unassembled WGS sequence"/>
</dbReference>
<dbReference type="InterPro" id="IPR000182">
    <property type="entry name" value="GNAT_dom"/>
</dbReference>
<dbReference type="EMBL" id="QUOU01000001">
    <property type="protein sequence ID" value="REL28978.1"/>
    <property type="molecule type" value="Genomic_DNA"/>
</dbReference>
<name>A0A3E0TWK3_9GAMM</name>
<evidence type="ECO:0000313" key="4">
    <source>
        <dbReference type="EMBL" id="REL28978.1"/>
    </source>
</evidence>
<feature type="domain" description="N-acetyltransferase" evidence="3">
    <location>
        <begin position="5"/>
        <end position="145"/>
    </location>
</feature>
<dbReference type="OrthoDB" id="9799601at2"/>
<dbReference type="PROSITE" id="PS51186">
    <property type="entry name" value="GNAT"/>
    <property type="match status" value="1"/>
</dbReference>